<evidence type="ECO:0000256" key="2">
    <source>
        <dbReference type="ARBA" id="ARBA00022692"/>
    </source>
</evidence>
<reference evidence="6 7" key="1">
    <citation type="submission" date="2024-01" db="EMBL/GenBank/DDBJ databases">
        <title>Characterization of antibiotic resistant novel bacterial strains and their environmental applications.</title>
        <authorList>
            <person name="Manzoor S."/>
            <person name="Abbas S."/>
            <person name="Arshad M."/>
            <person name="Ahmed I."/>
        </authorList>
    </citation>
    <scope>NUCLEOTIDE SEQUENCE [LARGE SCALE GENOMIC DNA]</scope>
    <source>
        <strain evidence="6 7">NCCP-602</strain>
    </source>
</reference>
<evidence type="ECO:0000313" key="6">
    <source>
        <dbReference type="EMBL" id="GAA0035160.1"/>
    </source>
</evidence>
<feature type="transmembrane region" description="Helical" evidence="5">
    <location>
        <begin position="93"/>
        <end position="110"/>
    </location>
</feature>
<dbReference type="InterPro" id="IPR003339">
    <property type="entry name" value="ABC/ECF_trnsptr_transmembrane"/>
</dbReference>
<accession>A0ABN0SLK6</accession>
<feature type="transmembrane region" description="Helical" evidence="5">
    <location>
        <begin position="45"/>
        <end position="63"/>
    </location>
</feature>
<comment type="subcellular location">
    <subcellularLocation>
        <location evidence="1">Membrane</location>
        <topology evidence="1">Multi-pass membrane protein</topology>
    </subcellularLocation>
</comment>
<evidence type="ECO:0000313" key="7">
    <source>
        <dbReference type="Proteomes" id="UP001498238"/>
    </source>
</evidence>
<dbReference type="EMBL" id="BAAAAF010000003">
    <property type="protein sequence ID" value="GAA0035160.1"/>
    <property type="molecule type" value="Genomic_DNA"/>
</dbReference>
<evidence type="ECO:0000256" key="5">
    <source>
        <dbReference type="SAM" id="Phobius"/>
    </source>
</evidence>
<comment type="caution">
    <text evidence="6">The sequence shown here is derived from an EMBL/GenBank/DDBJ whole genome shotgun (WGS) entry which is preliminary data.</text>
</comment>
<organism evidence="6 7">
    <name type="scientific">Brevibacterium metallidurans</name>
    <dbReference type="NCBI Taxonomy" id="1482676"/>
    <lineage>
        <taxon>Bacteria</taxon>
        <taxon>Bacillati</taxon>
        <taxon>Actinomycetota</taxon>
        <taxon>Actinomycetes</taxon>
        <taxon>Micrococcales</taxon>
        <taxon>Brevibacteriaceae</taxon>
        <taxon>Brevibacterium</taxon>
    </lineage>
</organism>
<feature type="transmembrane region" description="Helical" evidence="5">
    <location>
        <begin position="69"/>
        <end position="86"/>
    </location>
</feature>
<dbReference type="Proteomes" id="UP001498238">
    <property type="component" value="Unassembled WGS sequence"/>
</dbReference>
<evidence type="ECO:0000256" key="1">
    <source>
        <dbReference type="ARBA" id="ARBA00004141"/>
    </source>
</evidence>
<keyword evidence="2 5" id="KW-0812">Transmembrane</keyword>
<protein>
    <submittedName>
        <fullName evidence="6">Energy-coupling factor transporter transmembrane protein EcfT</fullName>
    </submittedName>
</protein>
<keyword evidence="3 5" id="KW-1133">Transmembrane helix</keyword>
<keyword evidence="4 5" id="KW-0472">Membrane</keyword>
<dbReference type="Pfam" id="PF02361">
    <property type="entry name" value="CbiQ"/>
    <property type="match status" value="1"/>
</dbReference>
<gene>
    <name evidence="6" type="ORF">NCCP602_11210</name>
</gene>
<evidence type="ECO:0000256" key="3">
    <source>
        <dbReference type="ARBA" id="ARBA00022989"/>
    </source>
</evidence>
<sequence>MSEPGPNRTMRTLSRSAGRRAGIRPRPQLFGRVVRRSTWLHRVPTGWKLAVIAVIGLVALIYRDGIVNWSIFAVLTVLGFSARLPLRRFLIPWAYAAVLVAIVMGLQYLFGTLEAGLTVAGTVFACVQAALLLTLTTTVGQLLDAFAVIVSPLRRLGVDPEIIALTASLMVRAISHLSGLLAEADRAARARGLDTSLKARVVPAILRSVKYAQDTGRALDARGIVD</sequence>
<dbReference type="RefSeq" id="WP_339392115.1">
    <property type="nucleotide sequence ID" value="NZ_BAAAAF010000003.1"/>
</dbReference>
<feature type="transmembrane region" description="Helical" evidence="5">
    <location>
        <begin position="116"/>
        <end position="135"/>
    </location>
</feature>
<evidence type="ECO:0000256" key="4">
    <source>
        <dbReference type="ARBA" id="ARBA00023136"/>
    </source>
</evidence>
<name>A0ABN0SLK6_9MICO</name>
<proteinExistence type="predicted"/>
<keyword evidence="7" id="KW-1185">Reference proteome</keyword>